<accession>A0AAN8Z9M2</accession>
<dbReference type="InterPro" id="IPR051834">
    <property type="entry name" value="RING_finger_E3_ligase"/>
</dbReference>
<dbReference type="SUPFAM" id="SSF57850">
    <property type="entry name" value="RING/U-box"/>
    <property type="match status" value="1"/>
</dbReference>
<comment type="caution">
    <text evidence="6">The sequence shown here is derived from an EMBL/GenBank/DDBJ whole genome shotgun (WGS) entry which is preliminary data.</text>
</comment>
<dbReference type="InterPro" id="IPR001841">
    <property type="entry name" value="Znf_RING"/>
</dbReference>
<evidence type="ECO:0000256" key="1">
    <source>
        <dbReference type="ARBA" id="ARBA00022723"/>
    </source>
</evidence>
<dbReference type="Pfam" id="PF13639">
    <property type="entry name" value="zf-RING_2"/>
    <property type="match status" value="1"/>
</dbReference>
<evidence type="ECO:0000313" key="7">
    <source>
        <dbReference type="Proteomes" id="UP001370490"/>
    </source>
</evidence>
<feature type="domain" description="RING-type" evidence="5">
    <location>
        <begin position="117"/>
        <end position="158"/>
    </location>
</feature>
<evidence type="ECO:0000259" key="5">
    <source>
        <dbReference type="PROSITE" id="PS50089"/>
    </source>
</evidence>
<sequence length="245" mass="27387">MNEELQIAIYKAKTLYNLEHHYSTNFNGSIMEYLRHKKSAKLDEDQLTFSKLEAMTLALAKSRAQSTNRPLEAVLMEVEFNVAKNLAMILETCSDPVIGQLAKVVVEEEEEEEEAVCGICQEMMEKGEELAAMKCMHSYHPSCILEWLRRKSNCPLCRFPLQPNNNHNNHLHMNVVMGYKGVLCPTMPPLPTAPPPSLPMAPQDPGLVLQKAPSTLKTSVTLFPVPTGSASGLTNIYPETKYTLP</sequence>
<dbReference type="InterPro" id="IPR013083">
    <property type="entry name" value="Znf_RING/FYVE/PHD"/>
</dbReference>
<organism evidence="6 7">
    <name type="scientific">Dillenia turbinata</name>
    <dbReference type="NCBI Taxonomy" id="194707"/>
    <lineage>
        <taxon>Eukaryota</taxon>
        <taxon>Viridiplantae</taxon>
        <taxon>Streptophyta</taxon>
        <taxon>Embryophyta</taxon>
        <taxon>Tracheophyta</taxon>
        <taxon>Spermatophyta</taxon>
        <taxon>Magnoliopsida</taxon>
        <taxon>eudicotyledons</taxon>
        <taxon>Gunneridae</taxon>
        <taxon>Pentapetalae</taxon>
        <taxon>Dilleniales</taxon>
        <taxon>Dilleniaceae</taxon>
        <taxon>Dillenia</taxon>
    </lineage>
</organism>
<keyword evidence="2 4" id="KW-0863">Zinc-finger</keyword>
<dbReference type="Proteomes" id="UP001370490">
    <property type="component" value="Unassembled WGS sequence"/>
</dbReference>
<proteinExistence type="predicted"/>
<evidence type="ECO:0000313" key="6">
    <source>
        <dbReference type="EMBL" id="KAK6925548.1"/>
    </source>
</evidence>
<dbReference type="GO" id="GO:0005634">
    <property type="term" value="C:nucleus"/>
    <property type="evidence" value="ECO:0007669"/>
    <property type="project" value="TreeGrafter"/>
</dbReference>
<reference evidence="6 7" key="1">
    <citation type="submission" date="2023-12" db="EMBL/GenBank/DDBJ databases">
        <title>A high-quality genome assembly for Dillenia turbinata (Dilleniales).</title>
        <authorList>
            <person name="Chanderbali A."/>
        </authorList>
    </citation>
    <scope>NUCLEOTIDE SEQUENCE [LARGE SCALE GENOMIC DNA]</scope>
    <source>
        <strain evidence="6">LSX21</strain>
        <tissue evidence="6">Leaf</tissue>
    </source>
</reference>
<dbReference type="SMART" id="SM00184">
    <property type="entry name" value="RING"/>
    <property type="match status" value="1"/>
</dbReference>
<gene>
    <name evidence="6" type="ORF">RJ641_007267</name>
</gene>
<protein>
    <submittedName>
        <fullName evidence="6">Zinc finger, RING-type</fullName>
    </submittedName>
</protein>
<keyword evidence="1" id="KW-0479">Metal-binding</keyword>
<keyword evidence="7" id="KW-1185">Reference proteome</keyword>
<evidence type="ECO:0000256" key="3">
    <source>
        <dbReference type="ARBA" id="ARBA00022833"/>
    </source>
</evidence>
<dbReference type="PANTHER" id="PTHR45931">
    <property type="entry name" value="SI:CH211-59O9.10"/>
    <property type="match status" value="1"/>
</dbReference>
<dbReference type="EMBL" id="JBAMMX010000015">
    <property type="protein sequence ID" value="KAK6925548.1"/>
    <property type="molecule type" value="Genomic_DNA"/>
</dbReference>
<name>A0AAN8Z9M2_9MAGN</name>
<dbReference type="GO" id="GO:0008270">
    <property type="term" value="F:zinc ion binding"/>
    <property type="evidence" value="ECO:0007669"/>
    <property type="project" value="UniProtKB-KW"/>
</dbReference>
<dbReference type="PANTHER" id="PTHR45931:SF16">
    <property type="entry name" value="RING_U-BOX SUPERFAMILY PROTEIN"/>
    <property type="match status" value="1"/>
</dbReference>
<evidence type="ECO:0000256" key="4">
    <source>
        <dbReference type="PROSITE-ProRule" id="PRU00175"/>
    </source>
</evidence>
<dbReference type="GO" id="GO:0061630">
    <property type="term" value="F:ubiquitin protein ligase activity"/>
    <property type="evidence" value="ECO:0007669"/>
    <property type="project" value="TreeGrafter"/>
</dbReference>
<dbReference type="GO" id="GO:0006511">
    <property type="term" value="P:ubiquitin-dependent protein catabolic process"/>
    <property type="evidence" value="ECO:0007669"/>
    <property type="project" value="TreeGrafter"/>
</dbReference>
<dbReference type="PROSITE" id="PS50089">
    <property type="entry name" value="ZF_RING_2"/>
    <property type="match status" value="1"/>
</dbReference>
<evidence type="ECO:0000256" key="2">
    <source>
        <dbReference type="ARBA" id="ARBA00022771"/>
    </source>
</evidence>
<dbReference type="AlphaFoldDB" id="A0AAN8Z9M2"/>
<keyword evidence="3" id="KW-0862">Zinc</keyword>
<dbReference type="Gene3D" id="3.30.40.10">
    <property type="entry name" value="Zinc/RING finger domain, C3HC4 (zinc finger)"/>
    <property type="match status" value="1"/>
</dbReference>